<reference evidence="1" key="1">
    <citation type="submission" date="2019-08" db="EMBL/GenBank/DDBJ databases">
        <authorList>
            <person name="Kucharzyk K."/>
            <person name="Murdoch R.W."/>
            <person name="Higgins S."/>
            <person name="Loffler F."/>
        </authorList>
    </citation>
    <scope>NUCLEOTIDE SEQUENCE</scope>
</reference>
<dbReference type="EMBL" id="VSSQ01048165">
    <property type="protein sequence ID" value="MPN02210.1"/>
    <property type="molecule type" value="Genomic_DNA"/>
</dbReference>
<dbReference type="AlphaFoldDB" id="A0A645ELJ6"/>
<name>A0A645ELJ6_9ZZZZ</name>
<protein>
    <submittedName>
        <fullName evidence="1">Uncharacterized protein</fullName>
    </submittedName>
</protein>
<evidence type="ECO:0000313" key="1">
    <source>
        <dbReference type="EMBL" id="MPN02210.1"/>
    </source>
</evidence>
<proteinExistence type="predicted"/>
<comment type="caution">
    <text evidence="1">The sequence shown here is derived from an EMBL/GenBank/DDBJ whole genome shotgun (WGS) entry which is preliminary data.</text>
</comment>
<sequence>MNYYIQKEKREQIRMESMKSYVEEEIQVRVIDVIIDKIYI</sequence>
<gene>
    <name evidence="1" type="ORF">SDC9_149424</name>
</gene>
<organism evidence="1">
    <name type="scientific">bioreactor metagenome</name>
    <dbReference type="NCBI Taxonomy" id="1076179"/>
    <lineage>
        <taxon>unclassified sequences</taxon>
        <taxon>metagenomes</taxon>
        <taxon>ecological metagenomes</taxon>
    </lineage>
</organism>
<accession>A0A645ELJ6</accession>